<dbReference type="KEGG" id="goe:100907554"/>
<reference evidence="13" key="1">
    <citation type="submission" date="2025-08" db="UniProtKB">
        <authorList>
            <consortium name="RefSeq"/>
        </authorList>
    </citation>
    <scope>IDENTIFICATION</scope>
</reference>
<evidence type="ECO:0000256" key="9">
    <source>
        <dbReference type="SAM" id="SignalP"/>
    </source>
</evidence>
<dbReference type="PANTHER" id="PTHR11733">
    <property type="entry name" value="ZINC METALLOPROTEASE FAMILY M13 NEPRILYSIN-RELATED"/>
    <property type="match status" value="1"/>
</dbReference>
<evidence type="ECO:0000256" key="1">
    <source>
        <dbReference type="ARBA" id="ARBA00001947"/>
    </source>
</evidence>
<evidence type="ECO:0000256" key="7">
    <source>
        <dbReference type="ARBA" id="ARBA00023049"/>
    </source>
</evidence>
<feature type="region of interest" description="Disordered" evidence="8">
    <location>
        <begin position="48"/>
        <end position="75"/>
    </location>
</feature>
<dbReference type="Gene3D" id="1.10.1380.10">
    <property type="entry name" value="Neutral endopeptidase , domain2"/>
    <property type="match status" value="1"/>
</dbReference>
<dbReference type="Proteomes" id="UP000694867">
    <property type="component" value="Unplaced"/>
</dbReference>
<dbReference type="GeneID" id="100907554"/>
<feature type="signal peptide" evidence="9">
    <location>
        <begin position="1"/>
        <end position="45"/>
    </location>
</feature>
<accession>A0AAJ6QPY3</accession>
<gene>
    <name evidence="13" type="primary">LOC100907554</name>
</gene>
<evidence type="ECO:0000256" key="6">
    <source>
        <dbReference type="ARBA" id="ARBA00022833"/>
    </source>
</evidence>
<evidence type="ECO:0000256" key="4">
    <source>
        <dbReference type="ARBA" id="ARBA00022723"/>
    </source>
</evidence>
<dbReference type="Gene3D" id="3.40.390.10">
    <property type="entry name" value="Collagenase (Catalytic Domain)"/>
    <property type="match status" value="1"/>
</dbReference>
<dbReference type="InterPro" id="IPR000718">
    <property type="entry name" value="Peptidase_M13"/>
</dbReference>
<dbReference type="PROSITE" id="PS51885">
    <property type="entry name" value="NEPRILYSIN"/>
    <property type="match status" value="1"/>
</dbReference>
<proteinExistence type="inferred from homology"/>
<evidence type="ECO:0000256" key="3">
    <source>
        <dbReference type="ARBA" id="ARBA00022670"/>
    </source>
</evidence>
<name>A0AAJ6QPY3_9ACAR</name>
<comment type="similarity">
    <text evidence="2">Belongs to the peptidase M13 family.</text>
</comment>
<dbReference type="SUPFAM" id="SSF55486">
    <property type="entry name" value="Metalloproteases ('zincins'), catalytic domain"/>
    <property type="match status" value="1"/>
</dbReference>
<protein>
    <submittedName>
        <fullName evidence="13">Neprilysin-3</fullName>
    </submittedName>
</protein>
<feature type="domain" description="Peptidase M13 N-terminal" evidence="11">
    <location>
        <begin position="95"/>
        <end position="449"/>
    </location>
</feature>
<evidence type="ECO:0000259" key="11">
    <source>
        <dbReference type="Pfam" id="PF05649"/>
    </source>
</evidence>
<dbReference type="GO" id="GO:0004222">
    <property type="term" value="F:metalloendopeptidase activity"/>
    <property type="evidence" value="ECO:0007669"/>
    <property type="project" value="InterPro"/>
</dbReference>
<keyword evidence="5" id="KW-0378">Hydrolase</keyword>
<evidence type="ECO:0000256" key="2">
    <source>
        <dbReference type="ARBA" id="ARBA00007357"/>
    </source>
</evidence>
<sequence>MELRSWIPDIHQVLSMILSPRSKSQRLKAISFLLVVCMLLSGAYADDDAEGDGEGGDEGSTQDPSGIAPNGTCSDPVCEDKMDMLQRSMDDSINPCVDFYAYMCGNYTAPETPLDAVIHFLMRGKAENQAERQAQTFYRSCLSQNDHPQRNLNLKALQDVMEDLGGWELSGSTMKLDMPALMNKVHNKYGATLFFAWGVNFDPTNSSQHVILITPEDSQSGFWRRMTGNENQIQELSQYLVELMVASDDPGQNNGPQLVQMVKDIIQLNDGFQRSTMEELTYEKLTVSEMDEIFPHVNFTNFFYMPFLRGDVVISTQTMLSVFNRRALENLALVISESLSDPIRQRTLANYIKIRALIHVAQNLETDPDLLQSLCLEAAFKRLTAAMNSIYVRQSFTRDSTVREDVTNLFGSIKKSFSERLSNMTWMDDLTKLYAMSKVQNMSILAGYPDKYFDDSYMTDRHASLALDPLNLIENVLRIQKFNLESAASTLLLAANKTDAFDIYHAKGRNAFYLYGVDCVLVLPRLLQEPFYHTDYPDTVKYAALSFILSRELIHAFFVPDIYVDHKDLWMSEGSFEEFQRLSQCYVDRYSKFSFNGTQLNGTLKLDENIADVSGLALGYDVFKSKLNQTDSLSPVKPGISADQYYYMEFAHFLCREPNRADSPQEVAFSRHSPSPIRVNGATATSVDFKQAFKCFVKDEEERCPLWYD</sequence>
<evidence type="ECO:0000256" key="8">
    <source>
        <dbReference type="SAM" id="MobiDB-lite"/>
    </source>
</evidence>
<dbReference type="InterPro" id="IPR018497">
    <property type="entry name" value="Peptidase_M13_C"/>
</dbReference>
<keyword evidence="6" id="KW-0862">Zinc</keyword>
<keyword evidence="4" id="KW-0479">Metal-binding</keyword>
<keyword evidence="3" id="KW-0645">Protease</keyword>
<dbReference type="InterPro" id="IPR042089">
    <property type="entry name" value="Peptidase_M13_dom_2"/>
</dbReference>
<dbReference type="AlphaFoldDB" id="A0AAJ6QPY3"/>
<feature type="domain" description="Peptidase M13 C-terminal" evidence="10">
    <location>
        <begin position="510"/>
        <end position="699"/>
    </location>
</feature>
<organism evidence="12 13">
    <name type="scientific">Galendromus occidentalis</name>
    <name type="common">western predatory mite</name>
    <dbReference type="NCBI Taxonomy" id="34638"/>
    <lineage>
        <taxon>Eukaryota</taxon>
        <taxon>Metazoa</taxon>
        <taxon>Ecdysozoa</taxon>
        <taxon>Arthropoda</taxon>
        <taxon>Chelicerata</taxon>
        <taxon>Arachnida</taxon>
        <taxon>Acari</taxon>
        <taxon>Parasitiformes</taxon>
        <taxon>Mesostigmata</taxon>
        <taxon>Gamasina</taxon>
        <taxon>Phytoseioidea</taxon>
        <taxon>Phytoseiidae</taxon>
        <taxon>Typhlodrominae</taxon>
        <taxon>Galendromus</taxon>
    </lineage>
</organism>
<dbReference type="PANTHER" id="PTHR11733:SF240">
    <property type="entry name" value="GH14155P-RELATED"/>
    <property type="match status" value="1"/>
</dbReference>
<dbReference type="InterPro" id="IPR024079">
    <property type="entry name" value="MetalloPept_cat_dom_sf"/>
</dbReference>
<keyword evidence="7" id="KW-0482">Metalloprotease</keyword>
<keyword evidence="12" id="KW-1185">Reference proteome</keyword>
<dbReference type="InterPro" id="IPR008753">
    <property type="entry name" value="Peptidase_M13_N"/>
</dbReference>
<evidence type="ECO:0000259" key="10">
    <source>
        <dbReference type="Pfam" id="PF01431"/>
    </source>
</evidence>
<dbReference type="GO" id="GO:0046872">
    <property type="term" value="F:metal ion binding"/>
    <property type="evidence" value="ECO:0007669"/>
    <property type="project" value="UniProtKB-KW"/>
</dbReference>
<evidence type="ECO:0000256" key="5">
    <source>
        <dbReference type="ARBA" id="ARBA00022801"/>
    </source>
</evidence>
<dbReference type="GO" id="GO:0005886">
    <property type="term" value="C:plasma membrane"/>
    <property type="evidence" value="ECO:0007669"/>
    <property type="project" value="TreeGrafter"/>
</dbReference>
<evidence type="ECO:0000313" key="12">
    <source>
        <dbReference type="Proteomes" id="UP000694867"/>
    </source>
</evidence>
<comment type="cofactor">
    <cofactor evidence="1">
        <name>Zn(2+)</name>
        <dbReference type="ChEBI" id="CHEBI:29105"/>
    </cofactor>
</comment>
<feature type="compositionally biased region" description="Acidic residues" evidence="8">
    <location>
        <begin position="48"/>
        <end position="57"/>
    </location>
</feature>
<dbReference type="Pfam" id="PF01431">
    <property type="entry name" value="Peptidase_M13"/>
    <property type="match status" value="1"/>
</dbReference>
<evidence type="ECO:0000313" key="13">
    <source>
        <dbReference type="RefSeq" id="XP_003740137.1"/>
    </source>
</evidence>
<keyword evidence="9" id="KW-0732">Signal</keyword>
<feature type="chain" id="PRO_5042500290" evidence="9">
    <location>
        <begin position="46"/>
        <end position="709"/>
    </location>
</feature>
<dbReference type="RefSeq" id="XP_003740137.1">
    <property type="nucleotide sequence ID" value="XM_003740089.1"/>
</dbReference>
<dbReference type="GO" id="GO:0016485">
    <property type="term" value="P:protein processing"/>
    <property type="evidence" value="ECO:0007669"/>
    <property type="project" value="TreeGrafter"/>
</dbReference>
<dbReference type="Pfam" id="PF05649">
    <property type="entry name" value="Peptidase_M13_N"/>
    <property type="match status" value="1"/>
</dbReference>
<dbReference type="CDD" id="cd08662">
    <property type="entry name" value="M13"/>
    <property type="match status" value="1"/>
</dbReference>